<sequence>MILNALSAYYQRLADDPGVDVAPLGFEHKAIDFLIKLDDAGKFVNFHDLREGTGKKRKGRLSLVPKGIKRSSGIAANLLWDTVPYVLGRALPEKGKNIEKSSARAVEQHKAFVEKVEQTLSGCSDRGAMAVLSFLRCGEFNPIFEHTLWDEVEQSGGNITFSLAGDTQLVCQRPEVVAAISEKLKPEGELQACSVSGKKNVPAILHTAIKGVWGAQSSGANIVSFNLDAFRSFGKKQGFNAPVGSSIEFAYTTALNYLLASANQRMQVGDASTVFWARDPCDFEKDLHPILAPKKGEEAVSYNKIRGLLSAVKTGLPLGEEDLPFYVLGLAPNASRIAVRFWCEGNVKKIKERVAEHFLDIEMVRAPHDPEFLSLFQLLVSTATERKADNIPPNLGGEVARSVFTGTAYPRTLFANAIRRCKAEQKVTFARASIIKGVLTRMSRTSNLKDKEVSVALDKSYDNIGYVLGRLFAVLEWIQELAHTPEGKKRQNLNKTIRDTYFGAATSSPLITFKRLDELSVHHLAKIRNSGKGIVWLEQLKQEVFGHIPAKGIPSILDLEDQGRFSVGYYHQRQDFFTSKKTEEIKENTNG</sequence>
<dbReference type="Pfam" id="PF09709">
    <property type="entry name" value="Cas_Csd1"/>
    <property type="match status" value="1"/>
</dbReference>
<evidence type="ECO:0000313" key="2">
    <source>
        <dbReference type="Proteomes" id="UP000425960"/>
    </source>
</evidence>
<proteinExistence type="predicted"/>
<evidence type="ECO:0000313" key="1">
    <source>
        <dbReference type="EMBL" id="BBO79961.1"/>
    </source>
</evidence>
<protein>
    <submittedName>
        <fullName evidence="1">Type I-C CRISPR-associated protein Cas8c/Csd1</fullName>
    </submittedName>
</protein>
<dbReference type="InterPro" id="IPR010144">
    <property type="entry name" value="CRISPR-assoc_prot_Csd1-typ"/>
</dbReference>
<gene>
    <name evidence="1" type="ORF">DSCO28_05270</name>
</gene>
<dbReference type="NCBIfam" id="TIGR01863">
    <property type="entry name" value="cas_Csd1"/>
    <property type="match status" value="1"/>
</dbReference>
<reference evidence="1 2" key="1">
    <citation type="submission" date="2019-11" db="EMBL/GenBank/DDBJ databases">
        <title>Comparative genomics of hydrocarbon-degrading Desulfosarcina strains.</title>
        <authorList>
            <person name="Watanabe M."/>
            <person name="Kojima H."/>
            <person name="Fukui M."/>
        </authorList>
    </citation>
    <scope>NUCLEOTIDE SEQUENCE [LARGE SCALE GENOMIC DNA]</scope>
    <source>
        <strain evidence="1 2">28bB2T</strain>
    </source>
</reference>
<organism evidence="1 2">
    <name type="scientific">Desulfosarcina ovata subsp. sediminis</name>
    <dbReference type="NCBI Taxonomy" id="885957"/>
    <lineage>
        <taxon>Bacteria</taxon>
        <taxon>Pseudomonadati</taxon>
        <taxon>Thermodesulfobacteriota</taxon>
        <taxon>Desulfobacteria</taxon>
        <taxon>Desulfobacterales</taxon>
        <taxon>Desulfosarcinaceae</taxon>
        <taxon>Desulfosarcina</taxon>
    </lineage>
</organism>
<dbReference type="Proteomes" id="UP000425960">
    <property type="component" value="Chromosome"/>
</dbReference>
<dbReference type="CDD" id="cd09757">
    <property type="entry name" value="Cas8c_I-C"/>
    <property type="match status" value="1"/>
</dbReference>
<dbReference type="EMBL" id="AP021876">
    <property type="protein sequence ID" value="BBO79961.1"/>
    <property type="molecule type" value="Genomic_DNA"/>
</dbReference>
<dbReference type="AlphaFoldDB" id="A0A5K7ZGD0"/>
<accession>A0A5K7ZGD0</accession>
<dbReference type="RefSeq" id="WP_155321035.1">
    <property type="nucleotide sequence ID" value="NZ_AP021876.1"/>
</dbReference>
<dbReference type="KEGG" id="dov:DSCO28_05270"/>
<name>A0A5K7ZGD0_9BACT</name>